<dbReference type="InterPro" id="IPR011010">
    <property type="entry name" value="DNA_brk_join_enz"/>
</dbReference>
<feature type="non-terminal residue" evidence="2">
    <location>
        <position position="84"/>
    </location>
</feature>
<dbReference type="Gene3D" id="1.10.150.130">
    <property type="match status" value="1"/>
</dbReference>
<dbReference type="Proteomes" id="UP000474228">
    <property type="component" value="Unassembled WGS sequence"/>
</dbReference>
<dbReference type="SUPFAM" id="SSF56349">
    <property type="entry name" value="DNA breaking-rejoining enzymes"/>
    <property type="match status" value="1"/>
</dbReference>
<dbReference type="AlphaFoldDB" id="A0A6G2D7D0"/>
<sequence>PLDCQNFITQKSQTFKNIKQIKSYTSKIFDFAINMNYIDRNPMKNVIMPKIKKTRSDNFWSLEELHHFLDIVKETEPFKHFALF</sequence>
<comment type="caution">
    <text evidence="2">The sequence shown here is derived from an EMBL/GenBank/DDBJ whole genome shotgun (WGS) entry which is preliminary data.</text>
</comment>
<dbReference type="EMBL" id="WNHJ01000868">
    <property type="protein sequence ID" value="MTV64496.1"/>
    <property type="molecule type" value="Genomic_DNA"/>
</dbReference>
<proteinExistence type="predicted"/>
<dbReference type="InterPro" id="IPR010998">
    <property type="entry name" value="Integrase_recombinase_N"/>
</dbReference>
<protein>
    <submittedName>
        <fullName evidence="2">Site-specific integrase</fullName>
    </submittedName>
</protein>
<keyword evidence="1" id="KW-0238">DNA-binding</keyword>
<evidence type="ECO:0000313" key="2">
    <source>
        <dbReference type="EMBL" id="MTV64496.1"/>
    </source>
</evidence>
<evidence type="ECO:0000256" key="1">
    <source>
        <dbReference type="ARBA" id="ARBA00023125"/>
    </source>
</evidence>
<dbReference type="GO" id="GO:0003677">
    <property type="term" value="F:DNA binding"/>
    <property type="evidence" value="ECO:0007669"/>
    <property type="project" value="UniProtKB-KW"/>
</dbReference>
<gene>
    <name evidence="2" type="ORF">GM539_14270</name>
</gene>
<accession>A0A6G2D7D0</accession>
<reference evidence="2 3" key="1">
    <citation type="submission" date="2019-11" db="EMBL/GenBank/DDBJ databases">
        <title>Growth characteristics of pneumococcus vary with the chemical composition of the capsule and with environmental conditions.</title>
        <authorList>
            <person name="Tothpal A."/>
            <person name="Desobry K."/>
            <person name="Joshi S."/>
            <person name="Wyllie A.L."/>
            <person name="Weinberger D.M."/>
        </authorList>
    </citation>
    <scope>NUCLEOTIDE SEQUENCE [LARGE SCALE GENOMIC DNA]</scope>
    <source>
        <strain evidence="3">pnumococcus22F</strain>
    </source>
</reference>
<organism evidence="2 3">
    <name type="scientific">Streptococcus pneumoniae</name>
    <dbReference type="NCBI Taxonomy" id="1313"/>
    <lineage>
        <taxon>Bacteria</taxon>
        <taxon>Bacillati</taxon>
        <taxon>Bacillota</taxon>
        <taxon>Bacilli</taxon>
        <taxon>Lactobacillales</taxon>
        <taxon>Streptococcaceae</taxon>
        <taxon>Streptococcus</taxon>
    </lineage>
</organism>
<evidence type="ECO:0000313" key="3">
    <source>
        <dbReference type="Proteomes" id="UP000474228"/>
    </source>
</evidence>
<name>A0A6G2D7D0_STREE</name>
<feature type="non-terminal residue" evidence="2">
    <location>
        <position position="1"/>
    </location>
</feature>